<feature type="compositionally biased region" description="Polar residues" evidence="1">
    <location>
        <begin position="1"/>
        <end position="12"/>
    </location>
</feature>
<dbReference type="Proteomes" id="UP000736672">
    <property type="component" value="Unassembled WGS sequence"/>
</dbReference>
<dbReference type="EMBL" id="JAGTJS010000014">
    <property type="protein sequence ID" value="KAH7248207.1"/>
    <property type="molecule type" value="Genomic_DNA"/>
</dbReference>
<evidence type="ECO:0000256" key="1">
    <source>
        <dbReference type="SAM" id="MobiDB-lite"/>
    </source>
</evidence>
<reference evidence="2" key="1">
    <citation type="journal article" date="2021" name="Nat. Commun.">
        <title>Genetic determinants of endophytism in the Arabidopsis root mycobiome.</title>
        <authorList>
            <person name="Mesny F."/>
            <person name="Miyauchi S."/>
            <person name="Thiergart T."/>
            <person name="Pickel B."/>
            <person name="Atanasova L."/>
            <person name="Karlsson M."/>
            <person name="Huettel B."/>
            <person name="Barry K.W."/>
            <person name="Haridas S."/>
            <person name="Chen C."/>
            <person name="Bauer D."/>
            <person name="Andreopoulos W."/>
            <person name="Pangilinan J."/>
            <person name="LaButti K."/>
            <person name="Riley R."/>
            <person name="Lipzen A."/>
            <person name="Clum A."/>
            <person name="Drula E."/>
            <person name="Henrissat B."/>
            <person name="Kohler A."/>
            <person name="Grigoriev I.V."/>
            <person name="Martin F.M."/>
            <person name="Hacquard S."/>
        </authorList>
    </citation>
    <scope>NUCLEOTIDE SEQUENCE</scope>
    <source>
        <strain evidence="2">FSSC 5 MPI-SDFR-AT-0091</strain>
    </source>
</reference>
<feature type="region of interest" description="Disordered" evidence="1">
    <location>
        <begin position="52"/>
        <end position="96"/>
    </location>
</feature>
<comment type="caution">
    <text evidence="2">The sequence shown here is derived from an EMBL/GenBank/DDBJ whole genome shotgun (WGS) entry which is preliminary data.</text>
</comment>
<evidence type="ECO:0000313" key="2">
    <source>
        <dbReference type="EMBL" id="KAH7248207.1"/>
    </source>
</evidence>
<protein>
    <submittedName>
        <fullName evidence="2">Uncharacterized protein</fullName>
    </submittedName>
</protein>
<keyword evidence="3" id="KW-1185">Reference proteome</keyword>
<gene>
    <name evidence="2" type="ORF">B0J15DRAFT_468236</name>
</gene>
<sequence>MAASAASVSIAPTTPPSHPFSTRPHAPCCVSCAWLRRIRCTVRRLAHAVQNDGVESQRGIGARRRDTPLSRRRGGTTDPGGRPSASKLVGQSSPRASIGFAANGWRRSQRLCGTQEEGQRRGSNVGSLRSADPLAGCGRNIDGVLIATVAGGSHLTAGRSPGHRDGEEADPECRRDEQDARRDASRPSGAGASGVMYDGDGGGEPILLGPRGLAVRFPVGECHSQAPIVRVVQRSTALGAKGFVLQDGPAGSSTRTQSTGMKVGLLWATGSG</sequence>
<feature type="compositionally biased region" description="Basic and acidic residues" evidence="1">
    <location>
        <begin position="162"/>
        <end position="185"/>
    </location>
</feature>
<dbReference type="AlphaFoldDB" id="A0A9P9H0F3"/>
<feature type="region of interest" description="Disordered" evidence="1">
    <location>
        <begin position="153"/>
        <end position="203"/>
    </location>
</feature>
<name>A0A9P9H0F3_FUSSL</name>
<proteinExistence type="predicted"/>
<accession>A0A9P9H0F3</accession>
<evidence type="ECO:0000313" key="3">
    <source>
        <dbReference type="Proteomes" id="UP000736672"/>
    </source>
</evidence>
<feature type="region of interest" description="Disordered" evidence="1">
    <location>
        <begin position="1"/>
        <end position="24"/>
    </location>
</feature>
<organism evidence="2 3">
    <name type="scientific">Fusarium solani</name>
    <name type="common">Filamentous fungus</name>
    <dbReference type="NCBI Taxonomy" id="169388"/>
    <lineage>
        <taxon>Eukaryota</taxon>
        <taxon>Fungi</taxon>
        <taxon>Dikarya</taxon>
        <taxon>Ascomycota</taxon>
        <taxon>Pezizomycotina</taxon>
        <taxon>Sordariomycetes</taxon>
        <taxon>Hypocreomycetidae</taxon>
        <taxon>Hypocreales</taxon>
        <taxon>Nectriaceae</taxon>
        <taxon>Fusarium</taxon>
        <taxon>Fusarium solani species complex</taxon>
    </lineage>
</organism>